<name>A0A1C3L133_PLAMA</name>
<evidence type="ECO:0000259" key="2">
    <source>
        <dbReference type="Pfam" id="PF00149"/>
    </source>
</evidence>
<dbReference type="InterPro" id="IPR029052">
    <property type="entry name" value="Metallo-depent_PP-like"/>
</dbReference>
<dbReference type="AlphaFoldDB" id="A0A1C3L133"/>
<feature type="domain" description="Calcineurin-like phosphoesterase" evidence="2">
    <location>
        <begin position="59"/>
        <end position="278"/>
    </location>
</feature>
<feature type="signal peptide" evidence="1">
    <location>
        <begin position="1"/>
        <end position="23"/>
    </location>
</feature>
<accession>A0A1C3L133</accession>
<evidence type="ECO:0000256" key="1">
    <source>
        <dbReference type="SAM" id="SignalP"/>
    </source>
</evidence>
<proteinExistence type="predicted"/>
<reference evidence="3 4" key="1">
    <citation type="submission" date="2016-06" db="EMBL/GenBank/DDBJ databases">
        <authorList>
            <consortium name="Pathogen Informatics"/>
        </authorList>
    </citation>
    <scope>NUCLEOTIDE SEQUENCE [LARGE SCALE GENOMIC DNA]</scope>
    <source>
        <strain evidence="3">PmlGA01</strain>
    </source>
</reference>
<dbReference type="VEuPathDB" id="PlasmoDB:PmUG01_12047700"/>
<dbReference type="EC" id="3.1.3.16" evidence="3"/>
<keyword evidence="3" id="KW-0378">Hydrolase</keyword>
<dbReference type="InterPro" id="IPR004843">
    <property type="entry name" value="Calcineurin-like_PHP"/>
</dbReference>
<evidence type="ECO:0000313" key="4">
    <source>
        <dbReference type="Proteomes" id="UP000219799"/>
    </source>
</evidence>
<dbReference type="PANTHER" id="PTHR46546:SF4">
    <property type="entry name" value="SHEWANELLA-LIKE PROTEIN PHOSPHATASE 1"/>
    <property type="match status" value="1"/>
</dbReference>
<dbReference type="Gene3D" id="3.60.21.10">
    <property type="match status" value="1"/>
</dbReference>
<feature type="chain" id="PRO_5008678267" evidence="1">
    <location>
        <begin position="24"/>
        <end position="368"/>
    </location>
</feature>
<dbReference type="EMBL" id="LT594500">
    <property type="protein sequence ID" value="SBT80249.1"/>
    <property type="molecule type" value="Genomic_DNA"/>
</dbReference>
<keyword evidence="1" id="KW-0732">Signal</keyword>
<gene>
    <name evidence="3" type="primary">SHLP1</name>
    <name evidence="3" type="ORF">PMLGA01_120041500</name>
</gene>
<dbReference type="GO" id="GO:0004722">
    <property type="term" value="F:protein serine/threonine phosphatase activity"/>
    <property type="evidence" value="ECO:0007669"/>
    <property type="project" value="UniProtKB-EC"/>
</dbReference>
<sequence>MIWGKKICLMLLLYLLTPKQCKSSKCLKNDFLFKNLAIDKKKLDSSYFYNYDNLQWEGKIIAIGDIHGDMESLKLILRHSNLINKKDEWIGENILLIQVGDILDRGIYGPLIYNYLFKLQKEAINKQSRIILILGNHEELNLCGYFNYVNKKEVELFFQNNYHYRYKSFTNKNGEFFQKLIKLPAIIKVNDIIFTHGGISKSISQLNINTISVKTRLQIENKCNLLKYDKSNNYLNQDGVLWNDNISRKVWINQKEACSDLLDILKRYNAKYLVVGHTKQMSHYVSTFCNHKFFLIDTCMSLFMNNGQHYPNYLLIENGKFKSVHLIVEEEIKKKKCELTKIHLYTPHNKTFCVQAKQIEFLPIHKQF</sequence>
<dbReference type="Pfam" id="PF00149">
    <property type="entry name" value="Metallophos"/>
    <property type="match status" value="1"/>
</dbReference>
<evidence type="ECO:0000313" key="3">
    <source>
        <dbReference type="EMBL" id="SBT80249.1"/>
    </source>
</evidence>
<dbReference type="PANTHER" id="PTHR46546">
    <property type="entry name" value="SHEWANELLA-LIKE PROTEIN PHOSPHATASE 1"/>
    <property type="match status" value="1"/>
</dbReference>
<organism evidence="3 4">
    <name type="scientific">Plasmodium malariae</name>
    <dbReference type="NCBI Taxonomy" id="5858"/>
    <lineage>
        <taxon>Eukaryota</taxon>
        <taxon>Sar</taxon>
        <taxon>Alveolata</taxon>
        <taxon>Apicomplexa</taxon>
        <taxon>Aconoidasida</taxon>
        <taxon>Haemosporida</taxon>
        <taxon>Plasmodiidae</taxon>
        <taxon>Plasmodium</taxon>
        <taxon>Plasmodium (Plasmodium)</taxon>
    </lineage>
</organism>
<protein>
    <submittedName>
        <fullName evidence="3">Shewanella-like protein phosphatase 1, putative</fullName>
        <ecNumber evidence="3">3.1.3.16</ecNumber>
    </submittedName>
</protein>
<dbReference type="SUPFAM" id="SSF56300">
    <property type="entry name" value="Metallo-dependent phosphatases"/>
    <property type="match status" value="1"/>
</dbReference>
<dbReference type="Proteomes" id="UP000219799">
    <property type="component" value="Chromosome 12"/>
</dbReference>